<dbReference type="RefSeq" id="WP_379288151.1">
    <property type="nucleotide sequence ID" value="NZ_JBHTIU010000034.1"/>
</dbReference>
<organism evidence="1 2">
    <name type="scientific">Paenibacillus residui</name>
    <dbReference type="NCBI Taxonomy" id="629724"/>
    <lineage>
        <taxon>Bacteria</taxon>
        <taxon>Bacillati</taxon>
        <taxon>Bacillota</taxon>
        <taxon>Bacilli</taxon>
        <taxon>Bacillales</taxon>
        <taxon>Paenibacillaceae</taxon>
        <taxon>Paenibacillus</taxon>
    </lineage>
</organism>
<keyword evidence="2" id="KW-1185">Reference proteome</keyword>
<dbReference type="InterPro" id="IPR008928">
    <property type="entry name" value="6-hairpin_glycosidase_sf"/>
</dbReference>
<dbReference type="InterPro" id="IPR008929">
    <property type="entry name" value="Chondroitin_lyas"/>
</dbReference>
<protein>
    <recommendedName>
        <fullName evidence="3">Glycosyl hydrolase</fullName>
    </recommendedName>
</protein>
<reference evidence="2" key="1">
    <citation type="journal article" date="2019" name="Int. J. Syst. Evol. Microbiol.">
        <title>The Global Catalogue of Microorganisms (GCM) 10K type strain sequencing project: providing services to taxonomists for standard genome sequencing and annotation.</title>
        <authorList>
            <consortium name="The Broad Institute Genomics Platform"/>
            <consortium name="The Broad Institute Genome Sequencing Center for Infectious Disease"/>
            <person name="Wu L."/>
            <person name="Ma J."/>
        </authorList>
    </citation>
    <scope>NUCLEOTIDE SEQUENCE [LARGE SCALE GENOMIC DNA]</scope>
    <source>
        <strain evidence="2">CCUG 57263</strain>
    </source>
</reference>
<dbReference type="EMBL" id="JBHTIU010000034">
    <property type="protein sequence ID" value="MFD0869697.1"/>
    <property type="molecule type" value="Genomic_DNA"/>
</dbReference>
<sequence length="364" mass="40637">MNLIVSSVVSRLRPYFDGLLREEGETGALYIYDEELGDRASCCTTGEAACFYLLDWKLHQGDGKDIARKLAEDVRRRQLPQGAFGQPYYVKKGEAGTVDIAEIGAVANSLYHLYKGTGSEAARSSLVQSAQYLLTQVAEENPGAVYKNPNATGHDVLNGDIYAAHTFGRAYQVTGEEQYRSKAEEIVSHVADRFGKHSPGWWPYTELWDGKVGMGNSVAYQGTIIAFAHTVVPLLPPPLQDRWNRVAREAVDTMLQAMEEGPNDFNEAPWWCRDWNNAWEIWLSFSRCPEIEGASNYVMSRLRETEEAVIKEGAACFRPKVTSDDPERTPVTTTFRKAATFAGILSYLVLDQAEDINAESSERK</sequence>
<name>A0ABW3D8E6_9BACL</name>
<accession>A0ABW3D8E6</accession>
<comment type="caution">
    <text evidence="1">The sequence shown here is derived from an EMBL/GenBank/DDBJ whole genome shotgun (WGS) entry which is preliminary data.</text>
</comment>
<dbReference type="SUPFAM" id="SSF48208">
    <property type="entry name" value="Six-hairpin glycosidases"/>
    <property type="match status" value="1"/>
</dbReference>
<gene>
    <name evidence="1" type="ORF">ACFQ03_11090</name>
</gene>
<proteinExistence type="predicted"/>
<dbReference type="Gene3D" id="1.50.10.100">
    <property type="entry name" value="Chondroitin AC/alginate lyase"/>
    <property type="match status" value="1"/>
</dbReference>
<evidence type="ECO:0000313" key="1">
    <source>
        <dbReference type="EMBL" id="MFD0869697.1"/>
    </source>
</evidence>
<dbReference type="Proteomes" id="UP001597120">
    <property type="component" value="Unassembled WGS sequence"/>
</dbReference>
<evidence type="ECO:0000313" key="2">
    <source>
        <dbReference type="Proteomes" id="UP001597120"/>
    </source>
</evidence>
<evidence type="ECO:0008006" key="3">
    <source>
        <dbReference type="Google" id="ProtNLM"/>
    </source>
</evidence>